<reference evidence="2" key="1">
    <citation type="submission" date="2021-02" db="EMBL/GenBank/DDBJ databases">
        <authorList>
            <person name="Dougan E. K."/>
            <person name="Rhodes N."/>
            <person name="Thang M."/>
            <person name="Chan C."/>
        </authorList>
    </citation>
    <scope>NUCLEOTIDE SEQUENCE</scope>
</reference>
<organism evidence="2 3">
    <name type="scientific">Symbiodinium natans</name>
    <dbReference type="NCBI Taxonomy" id="878477"/>
    <lineage>
        <taxon>Eukaryota</taxon>
        <taxon>Sar</taxon>
        <taxon>Alveolata</taxon>
        <taxon>Dinophyceae</taxon>
        <taxon>Suessiales</taxon>
        <taxon>Symbiodiniaceae</taxon>
        <taxon>Symbiodinium</taxon>
    </lineage>
</organism>
<dbReference type="EMBL" id="CAJNDS010000287">
    <property type="protein sequence ID" value="CAE7038861.1"/>
    <property type="molecule type" value="Genomic_DNA"/>
</dbReference>
<evidence type="ECO:0000313" key="2">
    <source>
        <dbReference type="EMBL" id="CAE7038861.1"/>
    </source>
</evidence>
<keyword evidence="1" id="KW-0175">Coiled coil</keyword>
<accession>A0A812IHA6</accession>
<dbReference type="Proteomes" id="UP000604046">
    <property type="component" value="Unassembled WGS sequence"/>
</dbReference>
<keyword evidence="3" id="KW-1185">Reference proteome</keyword>
<sequence length="372" mass="41438">MPKKHAPKLNVGHDAQAELFGKFRCELDNILSNLDVAQACVNRPQSSAVVSSVWPSHMDTLAMELERVKAQATRYRQVAEQLYADCGRLKKANSQLGEELAVLTETLAKVKDANTLAKAQAPATRAICPSFAGLPAELMPRLFEMVQVRDMHFARQLCRGTSIREDWEKYLLNPGNSDRATAMRGLYALTFPQHVRAELNDDIVAASSRLRWLLSGIQDHYSHNPDMVREFAGNVFRHAQGDHEEHREAALYVSVELAKKCKDLRPITVKGLLPVFNVEPRDPQSQLLLLASFKVCSSHLGSLDVEFVKKFVILAGLVPTRQRKPIRQAIFRAVAAVLQASDPSRFASVGPLLQTLPQEEVQELLVILGLAH</sequence>
<proteinExistence type="predicted"/>
<feature type="coiled-coil region" evidence="1">
    <location>
        <begin position="65"/>
        <end position="113"/>
    </location>
</feature>
<comment type="caution">
    <text evidence="2">The sequence shown here is derived from an EMBL/GenBank/DDBJ whole genome shotgun (WGS) entry which is preliminary data.</text>
</comment>
<evidence type="ECO:0000313" key="3">
    <source>
        <dbReference type="Proteomes" id="UP000604046"/>
    </source>
</evidence>
<dbReference type="AlphaFoldDB" id="A0A812IHA6"/>
<protein>
    <submittedName>
        <fullName evidence="2">Uncharacterized protein</fullName>
    </submittedName>
</protein>
<gene>
    <name evidence="2" type="ORF">SNAT2548_LOCUS4634</name>
</gene>
<evidence type="ECO:0000256" key="1">
    <source>
        <dbReference type="SAM" id="Coils"/>
    </source>
</evidence>
<name>A0A812IHA6_9DINO</name>